<reference evidence="13 14" key="1">
    <citation type="submission" date="2006-10" db="EMBL/GenBank/DDBJ databases">
        <title>Complete sequence of chromosome of Pelobacter propionicus DSM 2379.</title>
        <authorList>
            <consortium name="US DOE Joint Genome Institute"/>
            <person name="Copeland A."/>
            <person name="Lucas S."/>
            <person name="Lapidus A."/>
            <person name="Barry K."/>
            <person name="Detter J.C."/>
            <person name="Glavina del Rio T."/>
            <person name="Hammon N."/>
            <person name="Israni S."/>
            <person name="Dalin E."/>
            <person name="Tice H."/>
            <person name="Pitluck S."/>
            <person name="Saunders E."/>
            <person name="Brettin T."/>
            <person name="Bruce D."/>
            <person name="Han C."/>
            <person name="Tapia R."/>
            <person name="Schmutz J."/>
            <person name="Larimer F."/>
            <person name="Land M."/>
            <person name="Hauser L."/>
            <person name="Kyrpides N."/>
            <person name="Kim E."/>
            <person name="Lovley D."/>
            <person name="Richardson P."/>
        </authorList>
    </citation>
    <scope>NUCLEOTIDE SEQUENCE [LARGE SCALE GENOMIC DNA]</scope>
    <source>
        <strain evidence="14">DSM 2379 / NBRC 103807 / OttBd1</strain>
    </source>
</reference>
<feature type="chain" id="PRO_5002631900" description="Peptidoglycan-associated protein" evidence="11">
    <location>
        <begin position="21"/>
        <end position="180"/>
    </location>
</feature>
<gene>
    <name evidence="9" type="primary">pal</name>
    <name evidence="13" type="ordered locus">Ppro_3322</name>
</gene>
<organism evidence="13 14">
    <name type="scientific">Pelobacter propionicus (strain DSM 2379 / NBRC 103807 / OttBd1)</name>
    <dbReference type="NCBI Taxonomy" id="338966"/>
    <lineage>
        <taxon>Bacteria</taxon>
        <taxon>Pseudomonadati</taxon>
        <taxon>Thermodesulfobacteriota</taxon>
        <taxon>Desulfuromonadia</taxon>
        <taxon>Desulfuromonadales</taxon>
        <taxon>Desulfuromonadaceae</taxon>
        <taxon>Pelobacter</taxon>
    </lineage>
</organism>
<dbReference type="STRING" id="338966.Ppro_3322"/>
<evidence type="ECO:0000256" key="2">
    <source>
        <dbReference type="ARBA" id="ARBA00022618"/>
    </source>
</evidence>
<dbReference type="KEGG" id="ppd:Ppro_3322"/>
<dbReference type="InterPro" id="IPR036737">
    <property type="entry name" value="OmpA-like_sf"/>
</dbReference>
<dbReference type="eggNOG" id="COG2885">
    <property type="taxonomic scope" value="Bacteria"/>
</dbReference>
<evidence type="ECO:0000256" key="1">
    <source>
        <dbReference type="ARBA" id="ARBA00004442"/>
    </source>
</evidence>
<dbReference type="Pfam" id="PF00691">
    <property type="entry name" value="OmpA"/>
    <property type="match status" value="1"/>
</dbReference>
<dbReference type="EMBL" id="CP000482">
    <property type="protein sequence ID" value="ABL00915.1"/>
    <property type="molecule type" value="Genomic_DNA"/>
</dbReference>
<feature type="signal peptide" evidence="11">
    <location>
        <begin position="1"/>
        <end position="20"/>
    </location>
</feature>
<keyword evidence="5" id="KW-0564">Palmitate</keyword>
<protein>
    <recommendedName>
        <fullName evidence="9">Peptidoglycan-associated protein</fullName>
    </recommendedName>
</protein>
<dbReference type="InterPro" id="IPR039001">
    <property type="entry name" value="Pal"/>
</dbReference>
<feature type="domain" description="OmpA-like" evidence="12">
    <location>
        <begin position="64"/>
        <end position="180"/>
    </location>
</feature>
<comment type="subcellular location">
    <subcellularLocation>
        <location evidence="1">Cell outer membrane</location>
    </subcellularLocation>
</comment>
<dbReference type="NCBIfam" id="TIGR02802">
    <property type="entry name" value="Pal_lipo"/>
    <property type="match status" value="1"/>
</dbReference>
<dbReference type="CDD" id="cd07185">
    <property type="entry name" value="OmpA_C-like"/>
    <property type="match status" value="1"/>
</dbReference>
<keyword evidence="3 11" id="KW-0732">Signal</keyword>
<dbReference type="InterPro" id="IPR014169">
    <property type="entry name" value="Pal_lipo_C"/>
</dbReference>
<dbReference type="PANTHER" id="PTHR30329">
    <property type="entry name" value="STATOR ELEMENT OF FLAGELLAR MOTOR COMPLEX"/>
    <property type="match status" value="1"/>
</dbReference>
<keyword evidence="6" id="KW-0998">Cell outer membrane</keyword>
<keyword evidence="14" id="KW-1185">Reference proteome</keyword>
<dbReference type="GO" id="GO:0051301">
    <property type="term" value="P:cell division"/>
    <property type="evidence" value="ECO:0007669"/>
    <property type="project" value="UniProtKB-KW"/>
</dbReference>
<evidence type="ECO:0000256" key="3">
    <source>
        <dbReference type="ARBA" id="ARBA00022729"/>
    </source>
</evidence>
<evidence type="ECO:0000256" key="8">
    <source>
        <dbReference type="ARBA" id="ARBA00023306"/>
    </source>
</evidence>
<keyword evidence="8" id="KW-0131">Cell cycle</keyword>
<evidence type="ECO:0000256" key="7">
    <source>
        <dbReference type="ARBA" id="ARBA00023288"/>
    </source>
</evidence>
<dbReference type="Gene3D" id="3.30.1330.60">
    <property type="entry name" value="OmpA-like domain"/>
    <property type="match status" value="1"/>
</dbReference>
<sequence length="180" mass="19111">MTLLALLAMAALMSAGCASNEVVKAEEPVVAPAQTEAPAVEVTQPAAPAAPVEAPKVEETAKADSEAVAAAFDVAYFDFDKSDLRQDARDALSKNADIMLKTNTAANVKIEGHCDERGSAEYNMALGERRAKSALQYLLTLGVPSQRLSIVSYGEEKPAAQGGNEEAWAKNRRTEFVVVK</sequence>
<dbReference type="HAMAP" id="MF_02204">
    <property type="entry name" value="Pal"/>
    <property type="match status" value="1"/>
</dbReference>
<dbReference type="AlphaFoldDB" id="A1AU94"/>
<dbReference type="InterPro" id="IPR050330">
    <property type="entry name" value="Bact_OuterMem_StrucFunc"/>
</dbReference>
<evidence type="ECO:0000313" key="13">
    <source>
        <dbReference type="EMBL" id="ABL00915.1"/>
    </source>
</evidence>
<dbReference type="PANTHER" id="PTHR30329:SF21">
    <property type="entry name" value="LIPOPROTEIN YIAD-RELATED"/>
    <property type="match status" value="1"/>
</dbReference>
<keyword evidence="4 10" id="KW-0472">Membrane</keyword>
<keyword evidence="2" id="KW-0132">Cell division</keyword>
<comment type="similarity">
    <text evidence="9">Belongs to the Pal lipoprotein family.</text>
</comment>
<evidence type="ECO:0000313" key="14">
    <source>
        <dbReference type="Proteomes" id="UP000006732"/>
    </source>
</evidence>
<evidence type="ECO:0000256" key="10">
    <source>
        <dbReference type="PROSITE-ProRule" id="PRU00473"/>
    </source>
</evidence>
<accession>A1AU94</accession>
<dbReference type="PROSITE" id="PS51123">
    <property type="entry name" value="OMPA_2"/>
    <property type="match status" value="1"/>
</dbReference>
<evidence type="ECO:0000256" key="11">
    <source>
        <dbReference type="SAM" id="SignalP"/>
    </source>
</evidence>
<dbReference type="InterPro" id="IPR006664">
    <property type="entry name" value="OMP_bac"/>
</dbReference>
<dbReference type="PRINTS" id="PR01021">
    <property type="entry name" value="OMPADOMAIN"/>
</dbReference>
<evidence type="ECO:0000256" key="9">
    <source>
        <dbReference type="HAMAP-Rule" id="MF_02204"/>
    </source>
</evidence>
<evidence type="ECO:0000256" key="4">
    <source>
        <dbReference type="ARBA" id="ARBA00023136"/>
    </source>
</evidence>
<name>A1AU94_PELPD</name>
<keyword evidence="7" id="KW-0449">Lipoprotein</keyword>
<dbReference type="GO" id="GO:0009279">
    <property type="term" value="C:cell outer membrane"/>
    <property type="evidence" value="ECO:0007669"/>
    <property type="project" value="UniProtKB-SubCell"/>
</dbReference>
<dbReference type="HOGENOM" id="CLU_016890_9_2_7"/>
<proteinExistence type="inferred from homology"/>
<dbReference type="SUPFAM" id="SSF103088">
    <property type="entry name" value="OmpA-like"/>
    <property type="match status" value="1"/>
</dbReference>
<evidence type="ECO:0000256" key="5">
    <source>
        <dbReference type="ARBA" id="ARBA00023139"/>
    </source>
</evidence>
<dbReference type="Proteomes" id="UP000006732">
    <property type="component" value="Chromosome"/>
</dbReference>
<evidence type="ECO:0000256" key="6">
    <source>
        <dbReference type="ARBA" id="ARBA00023237"/>
    </source>
</evidence>
<dbReference type="InterPro" id="IPR006665">
    <property type="entry name" value="OmpA-like"/>
</dbReference>
<evidence type="ECO:0000259" key="12">
    <source>
        <dbReference type="PROSITE" id="PS51123"/>
    </source>
</evidence>